<dbReference type="GO" id="GO:0023052">
    <property type="term" value="P:signaling"/>
    <property type="evidence" value="ECO:0007669"/>
    <property type="project" value="UniProtKB-ARBA"/>
</dbReference>
<dbReference type="CTD" id="43828"/>
<proteinExistence type="inferred from homology"/>
<dbReference type="SUPFAM" id="SSF56112">
    <property type="entry name" value="Protein kinase-like (PK-like)"/>
    <property type="match status" value="1"/>
</dbReference>
<keyword evidence="8 12" id="KW-0067">ATP-binding</keyword>
<evidence type="ECO:0000256" key="11">
    <source>
        <dbReference type="ARBA" id="ARBA00047430"/>
    </source>
</evidence>
<dbReference type="PROSITE" id="PS50011">
    <property type="entry name" value="PROTEIN_KINASE_DOM"/>
    <property type="match status" value="1"/>
</dbReference>
<dbReference type="CDD" id="cd14086">
    <property type="entry name" value="STKc_CaMKII"/>
    <property type="match status" value="1"/>
</dbReference>
<sequence>MATPTACTRFSDNYDLKEELGKGAFSVVRRCVQKSTGHEFAAKIINTKKLTARDFQKLEREARICRKLQHPNIVRLHDSIQEENHHYLVFDLVTGGELFEDIVAREFYSEADASHCIQQILESVHHCHHNGVVHRDLKPENLLLASKAKGAAVKLADFGLAIEVQGEAQAWFGFAGTPGYLSPEVLKKEPYGKPVDIWACGVILYILLVGYPPFWDEDQHRLYAQIKAGSYDYPSPEWDTVTPEAKNLINQMLTVNPSKRITASEALKHPWICQRERVASVVHRQETVDCLKKFNARRKLKGAILTTMLATRNFSKDKKGVVDRSSTVIAKEPEEIRIVCPIKTCSQLSTNSQCSARRQEIIKMTEQLIESINIGDFEAYTKICDPHLTAFEPEALGNLVEGMDFHKFYFDNAVLAKHCKAVNTTILNPHVHLLGEDAACIAYVRLTQYMDKQGVAHTHQSEESRVWHKRDNKWQNVHFHRSMLTGPSPFSYSHK</sequence>
<gene>
    <name evidence="16" type="primary">LOC117231927</name>
</gene>
<dbReference type="InterPro" id="IPR032710">
    <property type="entry name" value="NTF2-like_dom_sf"/>
</dbReference>
<dbReference type="PROSITE" id="PS00107">
    <property type="entry name" value="PROTEIN_KINASE_ATP"/>
    <property type="match status" value="1"/>
</dbReference>
<dbReference type="Proteomes" id="UP000504631">
    <property type="component" value="Unplaced"/>
</dbReference>
<evidence type="ECO:0000256" key="5">
    <source>
        <dbReference type="ARBA" id="ARBA00022679"/>
    </source>
</evidence>
<keyword evidence="5" id="KW-0808">Transferase</keyword>
<dbReference type="PANTHER" id="PTHR24347">
    <property type="entry name" value="SERINE/THREONINE-PROTEIN KINASE"/>
    <property type="match status" value="1"/>
</dbReference>
<dbReference type="FunFam" id="3.10.450.50:FF:000009">
    <property type="entry name" value="Calcium/calmodulin-dependent protein kinase type II"/>
    <property type="match status" value="1"/>
</dbReference>
<dbReference type="RefSeq" id="XP_033346818.1">
    <property type="nucleotide sequence ID" value="XM_033490927.1"/>
</dbReference>
<dbReference type="Gene3D" id="3.30.200.20">
    <property type="entry name" value="Phosphorylase Kinase, domain 1"/>
    <property type="match status" value="1"/>
</dbReference>
<comment type="catalytic activity">
    <reaction evidence="10">
        <text>L-threonyl-[protein] + ATP = O-phospho-L-threonyl-[protein] + ADP + H(+)</text>
        <dbReference type="Rhea" id="RHEA:46608"/>
        <dbReference type="Rhea" id="RHEA-COMP:11060"/>
        <dbReference type="Rhea" id="RHEA-COMP:11605"/>
        <dbReference type="ChEBI" id="CHEBI:15378"/>
        <dbReference type="ChEBI" id="CHEBI:30013"/>
        <dbReference type="ChEBI" id="CHEBI:30616"/>
        <dbReference type="ChEBI" id="CHEBI:61977"/>
        <dbReference type="ChEBI" id="CHEBI:456216"/>
        <dbReference type="EC" id="2.7.11.17"/>
    </reaction>
</comment>
<evidence type="ECO:0000256" key="7">
    <source>
        <dbReference type="ARBA" id="ARBA00022777"/>
    </source>
</evidence>
<dbReference type="Gene3D" id="3.10.450.50">
    <property type="match status" value="1"/>
</dbReference>
<comment type="catalytic activity">
    <reaction evidence="11">
        <text>L-seryl-[protein] + ATP = O-phospho-L-seryl-[protein] + ADP + H(+)</text>
        <dbReference type="Rhea" id="RHEA:17989"/>
        <dbReference type="Rhea" id="RHEA-COMP:9863"/>
        <dbReference type="Rhea" id="RHEA-COMP:11604"/>
        <dbReference type="ChEBI" id="CHEBI:15378"/>
        <dbReference type="ChEBI" id="CHEBI:29999"/>
        <dbReference type="ChEBI" id="CHEBI:30616"/>
        <dbReference type="ChEBI" id="CHEBI:83421"/>
        <dbReference type="ChEBI" id="CHEBI:456216"/>
        <dbReference type="EC" id="2.7.11.17"/>
    </reaction>
</comment>
<evidence type="ECO:0000256" key="13">
    <source>
        <dbReference type="RuleBase" id="RU000304"/>
    </source>
</evidence>
<dbReference type="GO" id="GO:0007154">
    <property type="term" value="P:cell communication"/>
    <property type="evidence" value="ECO:0007669"/>
    <property type="project" value="UniProtKB-ARBA"/>
</dbReference>
<dbReference type="GO" id="GO:0007613">
    <property type="term" value="P:memory"/>
    <property type="evidence" value="ECO:0007669"/>
    <property type="project" value="UniProtKB-ARBA"/>
</dbReference>
<dbReference type="Gene3D" id="1.10.510.10">
    <property type="entry name" value="Transferase(Phosphotransferase) domain 1"/>
    <property type="match status" value="1"/>
</dbReference>
<dbReference type="InterPro" id="IPR000719">
    <property type="entry name" value="Prot_kinase_dom"/>
</dbReference>
<keyword evidence="7 16" id="KW-0418">Kinase</keyword>
<evidence type="ECO:0000256" key="3">
    <source>
        <dbReference type="ARBA" id="ARBA00022527"/>
    </source>
</evidence>
<accession>A0A6J3K151</accession>
<dbReference type="GeneID" id="117231927"/>
<evidence type="ECO:0000259" key="14">
    <source>
        <dbReference type="PROSITE" id="PS50011"/>
    </source>
</evidence>
<evidence type="ECO:0000313" key="16">
    <source>
        <dbReference type="RefSeq" id="XP_033346818.1"/>
    </source>
</evidence>
<evidence type="ECO:0000256" key="2">
    <source>
        <dbReference type="ARBA" id="ARBA00012434"/>
    </source>
</evidence>
<dbReference type="InterPro" id="IPR017441">
    <property type="entry name" value="Protein_kinase_ATP_BS"/>
</dbReference>
<keyword evidence="6 12" id="KW-0547">Nucleotide-binding</keyword>
<name>A0A6J3K151_9HYME</name>
<dbReference type="PROSITE" id="PS00108">
    <property type="entry name" value="PROTEIN_KINASE_ST"/>
    <property type="match status" value="1"/>
</dbReference>
<dbReference type="Pfam" id="PF08332">
    <property type="entry name" value="CaMKII_AD"/>
    <property type="match status" value="1"/>
</dbReference>
<dbReference type="GO" id="GO:0030424">
    <property type="term" value="C:axon"/>
    <property type="evidence" value="ECO:0007669"/>
    <property type="project" value="UniProtKB-ARBA"/>
</dbReference>
<keyword evidence="4" id="KW-0597">Phosphoprotein</keyword>
<dbReference type="InterPro" id="IPR011009">
    <property type="entry name" value="Kinase-like_dom_sf"/>
</dbReference>
<evidence type="ECO:0000256" key="8">
    <source>
        <dbReference type="ARBA" id="ARBA00022840"/>
    </source>
</evidence>
<dbReference type="Pfam" id="PF00069">
    <property type="entry name" value="Pkinase"/>
    <property type="match status" value="1"/>
</dbReference>
<keyword evidence="15" id="KW-1185">Reference proteome</keyword>
<evidence type="ECO:0000256" key="10">
    <source>
        <dbReference type="ARBA" id="ARBA00047307"/>
    </source>
</evidence>
<dbReference type="SUPFAM" id="SSF54427">
    <property type="entry name" value="NTF2-like"/>
    <property type="match status" value="1"/>
</dbReference>
<dbReference type="GO" id="GO:0010468">
    <property type="term" value="P:regulation of gene expression"/>
    <property type="evidence" value="ECO:0007669"/>
    <property type="project" value="UniProtKB-ARBA"/>
</dbReference>
<evidence type="ECO:0000313" key="15">
    <source>
        <dbReference type="Proteomes" id="UP000504631"/>
    </source>
</evidence>
<comment type="similarity">
    <text evidence="1">Belongs to the protein kinase superfamily. CAMK Ser/Thr protein kinase family. CaMK subfamily.</text>
</comment>
<dbReference type="EC" id="2.7.11.17" evidence="2"/>
<dbReference type="SMART" id="SM00220">
    <property type="entry name" value="S_TKc"/>
    <property type="match status" value="1"/>
</dbReference>
<dbReference type="FunFam" id="3.30.200.20:FF:000002">
    <property type="entry name" value="Calcium/calmodulin-dependent protein kinase type II subunit delta isoform 2"/>
    <property type="match status" value="1"/>
</dbReference>
<evidence type="ECO:0000256" key="12">
    <source>
        <dbReference type="PROSITE-ProRule" id="PRU10141"/>
    </source>
</evidence>
<feature type="domain" description="Protein kinase" evidence="14">
    <location>
        <begin position="14"/>
        <end position="272"/>
    </location>
</feature>
<evidence type="ECO:0000256" key="9">
    <source>
        <dbReference type="ARBA" id="ARBA00022860"/>
    </source>
</evidence>
<dbReference type="InterPro" id="IPR008271">
    <property type="entry name" value="Ser/Thr_kinase_AS"/>
</dbReference>
<protein>
    <recommendedName>
        <fullName evidence="2">calcium/calmodulin-dependent protein kinase</fullName>
        <ecNumber evidence="2">2.7.11.17</ecNumber>
    </recommendedName>
</protein>
<keyword evidence="9" id="KW-0112">Calmodulin-binding</keyword>
<dbReference type="GO" id="GO:0005524">
    <property type="term" value="F:ATP binding"/>
    <property type="evidence" value="ECO:0007669"/>
    <property type="project" value="UniProtKB-UniRule"/>
</dbReference>
<dbReference type="FunFam" id="1.10.510.10:FF:000001">
    <property type="entry name" value="Calcium/calmodulin-dependent protein kinase type II subunit delta"/>
    <property type="match status" value="1"/>
</dbReference>
<dbReference type="InterPro" id="IPR013543">
    <property type="entry name" value="Ca/CaM-dep_prot_kinase-assoc"/>
</dbReference>
<dbReference type="GO" id="GO:0005516">
    <property type="term" value="F:calmodulin binding"/>
    <property type="evidence" value="ECO:0007669"/>
    <property type="project" value="UniProtKB-KW"/>
</dbReference>
<reference evidence="16" key="1">
    <citation type="submission" date="2025-08" db="UniProtKB">
        <authorList>
            <consortium name="RefSeq"/>
        </authorList>
    </citation>
    <scope>IDENTIFICATION</scope>
    <source>
        <tissue evidence="16">Muscle</tissue>
    </source>
</reference>
<evidence type="ECO:0000256" key="1">
    <source>
        <dbReference type="ARBA" id="ARBA00005354"/>
    </source>
</evidence>
<dbReference type="AlphaFoldDB" id="A0A6J3K151"/>
<organism evidence="15 16">
    <name type="scientific">Bombus vosnesenskii</name>
    <dbReference type="NCBI Taxonomy" id="207650"/>
    <lineage>
        <taxon>Eukaryota</taxon>
        <taxon>Metazoa</taxon>
        <taxon>Ecdysozoa</taxon>
        <taxon>Arthropoda</taxon>
        <taxon>Hexapoda</taxon>
        <taxon>Insecta</taxon>
        <taxon>Pterygota</taxon>
        <taxon>Neoptera</taxon>
        <taxon>Endopterygota</taxon>
        <taxon>Hymenoptera</taxon>
        <taxon>Apocrita</taxon>
        <taxon>Aculeata</taxon>
        <taxon>Apoidea</taxon>
        <taxon>Anthophila</taxon>
        <taxon>Apidae</taxon>
        <taxon>Bombus</taxon>
        <taxon>Pyrobombus</taxon>
    </lineage>
</organism>
<dbReference type="GO" id="GO:0004683">
    <property type="term" value="F:calcium/calmodulin-dependent protein kinase activity"/>
    <property type="evidence" value="ECO:0007669"/>
    <property type="project" value="UniProtKB-EC"/>
</dbReference>
<evidence type="ECO:0000256" key="4">
    <source>
        <dbReference type="ARBA" id="ARBA00022553"/>
    </source>
</evidence>
<feature type="binding site" evidence="12">
    <location>
        <position position="43"/>
    </location>
    <ligand>
        <name>ATP</name>
        <dbReference type="ChEBI" id="CHEBI:30616"/>
    </ligand>
</feature>
<keyword evidence="3 13" id="KW-0723">Serine/threonine-protein kinase</keyword>
<dbReference type="Gene3D" id="6.10.140.620">
    <property type="match status" value="1"/>
</dbReference>
<evidence type="ECO:0000256" key="6">
    <source>
        <dbReference type="ARBA" id="ARBA00022741"/>
    </source>
</evidence>